<dbReference type="Proteomes" id="UP000233469">
    <property type="component" value="Unassembled WGS sequence"/>
</dbReference>
<dbReference type="GO" id="GO:0003676">
    <property type="term" value="F:nucleic acid binding"/>
    <property type="evidence" value="ECO:0007669"/>
    <property type="project" value="InterPro"/>
</dbReference>
<dbReference type="AlphaFoldDB" id="A0A2N1M1L3"/>
<dbReference type="Gene3D" id="3.30.420.10">
    <property type="entry name" value="Ribonuclease H-like superfamily/Ribonuclease H"/>
    <property type="match status" value="1"/>
</dbReference>
<reference evidence="1 2" key="2">
    <citation type="submission" date="2017-10" db="EMBL/GenBank/DDBJ databases">
        <title>Extensive intraspecific genome diversity in a model arbuscular mycorrhizal fungus.</title>
        <authorList>
            <person name="Chen E.C.H."/>
            <person name="Morin E."/>
            <person name="Baudet D."/>
            <person name="Noel J."/>
            <person name="Ndikumana S."/>
            <person name="Charron P."/>
            <person name="St-Onge C."/>
            <person name="Giorgi J."/>
            <person name="Grigoriev I.V."/>
            <person name="Roux C."/>
            <person name="Martin F.M."/>
            <person name="Corradi N."/>
        </authorList>
    </citation>
    <scope>NUCLEOTIDE SEQUENCE [LARGE SCALE GENOMIC DNA]</scope>
    <source>
        <strain evidence="1 2">C2</strain>
    </source>
</reference>
<organism evidence="1 2">
    <name type="scientific">Rhizophagus irregularis</name>
    <dbReference type="NCBI Taxonomy" id="588596"/>
    <lineage>
        <taxon>Eukaryota</taxon>
        <taxon>Fungi</taxon>
        <taxon>Fungi incertae sedis</taxon>
        <taxon>Mucoromycota</taxon>
        <taxon>Glomeromycotina</taxon>
        <taxon>Glomeromycetes</taxon>
        <taxon>Glomerales</taxon>
        <taxon>Glomeraceae</taxon>
        <taxon>Rhizophagus</taxon>
    </lineage>
</organism>
<dbReference type="VEuPathDB" id="FungiDB:FUN_024864"/>
<dbReference type="InterPro" id="IPR036397">
    <property type="entry name" value="RNaseH_sf"/>
</dbReference>
<accession>A0A2N1M1L3</accession>
<name>A0A2N1M1L3_9GLOM</name>
<dbReference type="EMBL" id="LLXL01007454">
    <property type="protein sequence ID" value="PKK55510.1"/>
    <property type="molecule type" value="Genomic_DNA"/>
</dbReference>
<reference evidence="1 2" key="1">
    <citation type="submission" date="2016-04" db="EMBL/GenBank/DDBJ databases">
        <title>Genome analyses suggest a sexual origin of heterokaryosis in a supposedly ancient asexual fungus.</title>
        <authorList>
            <person name="Ropars J."/>
            <person name="Sedzielewska K."/>
            <person name="Noel J."/>
            <person name="Charron P."/>
            <person name="Farinelli L."/>
            <person name="Marton T."/>
            <person name="Kruger M."/>
            <person name="Pelin A."/>
            <person name="Brachmann A."/>
            <person name="Corradi N."/>
        </authorList>
    </citation>
    <scope>NUCLEOTIDE SEQUENCE [LARGE SCALE GENOMIC DNA]</scope>
    <source>
        <strain evidence="1 2">C2</strain>
    </source>
</reference>
<protein>
    <submittedName>
        <fullName evidence="1">Uncharacterized protein</fullName>
    </submittedName>
</protein>
<gene>
    <name evidence="1" type="ORF">RhiirC2_802218</name>
</gene>
<comment type="caution">
    <text evidence="1">The sequence shown here is derived from an EMBL/GenBank/DDBJ whole genome shotgun (WGS) entry which is preliminary data.</text>
</comment>
<evidence type="ECO:0000313" key="1">
    <source>
        <dbReference type="EMBL" id="PKK55510.1"/>
    </source>
</evidence>
<proteinExistence type="predicted"/>
<evidence type="ECO:0000313" key="2">
    <source>
        <dbReference type="Proteomes" id="UP000233469"/>
    </source>
</evidence>
<sequence>MPTEPRDSDKLGNCCPGTVVDRTILVKQEFDFYGSYSLSFQRFLILWMWDFGGTAQIQILVKSTLRRSREIEKLALAWKPKSQINIDTK</sequence>